<dbReference type="AlphaFoldDB" id="A0A2N7JP23"/>
<gene>
    <name evidence="1" type="ORF">BCT54_04880</name>
</gene>
<proteinExistence type="predicted"/>
<dbReference type="Proteomes" id="UP000235533">
    <property type="component" value="Unassembled WGS sequence"/>
</dbReference>
<evidence type="ECO:0000313" key="1">
    <source>
        <dbReference type="EMBL" id="PMM44936.1"/>
    </source>
</evidence>
<evidence type="ECO:0000313" key="2">
    <source>
        <dbReference type="Proteomes" id="UP000235533"/>
    </source>
</evidence>
<protein>
    <submittedName>
        <fullName evidence="1">Uncharacterized protein</fullName>
    </submittedName>
</protein>
<name>A0A2N7JP23_VIBSP</name>
<feature type="non-terminal residue" evidence="1">
    <location>
        <position position="1"/>
    </location>
</feature>
<organism evidence="1 2">
    <name type="scientific">Vibrio splendidus</name>
    <dbReference type="NCBI Taxonomy" id="29497"/>
    <lineage>
        <taxon>Bacteria</taxon>
        <taxon>Pseudomonadati</taxon>
        <taxon>Pseudomonadota</taxon>
        <taxon>Gammaproteobacteria</taxon>
        <taxon>Vibrionales</taxon>
        <taxon>Vibrionaceae</taxon>
        <taxon>Vibrio</taxon>
    </lineage>
</organism>
<accession>A0A2N7JP23</accession>
<comment type="caution">
    <text evidence="1">The sequence shown here is derived from an EMBL/GenBank/DDBJ whole genome shotgun (WGS) entry which is preliminary data.</text>
</comment>
<sequence length="286" mass="33667">FNDICSFDESSIEKIHVHLTEDELSRWVKTKNKYGYLKVTPRNYMSDDCITALNKIRNFIAAEKAFNQDLQYVLERSDFNITDARDAFSVMPTKELEKFQELYKLNTQAINPEKKILIGAKRGVFTLSETISILNGLDRKGALLDYKYMIFTYNKRRKYRILLDVYCAYLRFFKRKNIDISFPTVTNSVTYNALVMSCNHIILQDRGSMTTIKEYIRMERGIVHVREKSRNYRELTETIGVQVESYQNFSELASNIVNSKMNIKENSLLVVNFFNKSFERLRKVYS</sequence>
<dbReference type="EMBL" id="MCZF01000236">
    <property type="protein sequence ID" value="PMM44936.1"/>
    <property type="molecule type" value="Genomic_DNA"/>
</dbReference>
<reference evidence="2" key="1">
    <citation type="submission" date="2016-07" db="EMBL/GenBank/DDBJ databases">
        <title>Nontailed viruses are major unrecognized killers of bacteria in the ocean.</title>
        <authorList>
            <person name="Kauffman K."/>
            <person name="Hussain F."/>
            <person name="Yang J."/>
            <person name="Arevalo P."/>
            <person name="Brown J."/>
            <person name="Cutler M."/>
            <person name="Kelly L."/>
            <person name="Polz M.F."/>
        </authorList>
    </citation>
    <scope>NUCLEOTIDE SEQUENCE [LARGE SCALE GENOMIC DNA]</scope>
    <source>
        <strain evidence="2">10N.261.48.B5</strain>
    </source>
</reference>
<dbReference type="RefSeq" id="WP_102552877.1">
    <property type="nucleotide sequence ID" value="NZ_MCZF01000236.1"/>
</dbReference>